<dbReference type="InterPro" id="IPR000847">
    <property type="entry name" value="LysR_HTH_N"/>
</dbReference>
<evidence type="ECO:0000313" key="8">
    <source>
        <dbReference type="Proteomes" id="UP001198571"/>
    </source>
</evidence>
<organism evidence="7 8">
    <name type="scientific">Pseudogemmobacter faecipullorum</name>
    <dbReference type="NCBI Taxonomy" id="2755041"/>
    <lineage>
        <taxon>Bacteria</taxon>
        <taxon>Pseudomonadati</taxon>
        <taxon>Pseudomonadota</taxon>
        <taxon>Alphaproteobacteria</taxon>
        <taxon>Rhodobacterales</taxon>
        <taxon>Paracoccaceae</taxon>
        <taxon>Pseudogemmobacter</taxon>
    </lineage>
</organism>
<dbReference type="SUPFAM" id="SSF46785">
    <property type="entry name" value="Winged helix' DNA-binding domain"/>
    <property type="match status" value="1"/>
</dbReference>
<dbReference type="EMBL" id="JACDXX010000002">
    <property type="protein sequence ID" value="MCB5409066.1"/>
    <property type="molecule type" value="Genomic_DNA"/>
</dbReference>
<dbReference type="Proteomes" id="UP001198571">
    <property type="component" value="Unassembled WGS sequence"/>
</dbReference>
<comment type="caution">
    <text evidence="7">The sequence shown here is derived from an EMBL/GenBank/DDBJ whole genome shotgun (WGS) entry which is preliminary data.</text>
</comment>
<gene>
    <name evidence="7" type="ORF">H0485_03435</name>
</gene>
<dbReference type="Gene3D" id="3.40.190.10">
    <property type="entry name" value="Periplasmic binding protein-like II"/>
    <property type="match status" value="2"/>
</dbReference>
<proteinExistence type="inferred from homology"/>
<keyword evidence="4" id="KW-0010">Activator</keyword>
<protein>
    <submittedName>
        <fullName evidence="7">Hydrogen peroxide-inducible genes activator</fullName>
    </submittedName>
</protein>
<dbReference type="PANTHER" id="PTHR30346">
    <property type="entry name" value="TRANSCRIPTIONAL DUAL REGULATOR HCAR-RELATED"/>
    <property type="match status" value="1"/>
</dbReference>
<comment type="similarity">
    <text evidence="1">Belongs to the LysR transcriptional regulatory family.</text>
</comment>
<keyword evidence="2" id="KW-0805">Transcription regulation</keyword>
<evidence type="ECO:0000256" key="2">
    <source>
        <dbReference type="ARBA" id="ARBA00023015"/>
    </source>
</evidence>
<dbReference type="Pfam" id="PF00126">
    <property type="entry name" value="HTH_1"/>
    <property type="match status" value="1"/>
</dbReference>
<dbReference type="InterPro" id="IPR036388">
    <property type="entry name" value="WH-like_DNA-bd_sf"/>
</dbReference>
<evidence type="ECO:0000313" key="7">
    <source>
        <dbReference type="EMBL" id="MCB5409066.1"/>
    </source>
</evidence>
<sequence>MPTLQQLRYLTTVADTLSFSRAAELCRVAQPTLSAQLKELEAKLGARLVERTRARVLLTPLGQEVARRARSLLAGVEDIRDIARGYDPSASQGTLQLGVVPSVGAYVLSVAMPGLRARFPQLRLQVREEHRDTLLRQLSEGSHDALLLAEEPGRPDLDHRLLLAEPLHLILPADHPLAAKSSITPQELAGETLLLQETAPQLRQQILALCQASGLKPVSDYEGTTLDTLRQMVALGMGLSLLPALYVRSEVLREQLVVARPLSSAAPVRRVSLLWRRDAPRAATCLALAASLQESLAPWGARKEA</sequence>
<dbReference type="Gene3D" id="1.10.10.10">
    <property type="entry name" value="Winged helix-like DNA-binding domain superfamily/Winged helix DNA-binding domain"/>
    <property type="match status" value="1"/>
</dbReference>
<evidence type="ECO:0000256" key="4">
    <source>
        <dbReference type="ARBA" id="ARBA00023159"/>
    </source>
</evidence>
<feature type="domain" description="HTH lysR-type" evidence="6">
    <location>
        <begin position="2"/>
        <end position="59"/>
    </location>
</feature>
<keyword evidence="3" id="KW-0238">DNA-binding</keyword>
<dbReference type="PANTHER" id="PTHR30346:SF26">
    <property type="entry name" value="HYDROGEN PEROXIDE-INDUCIBLE GENES ACTIVATOR"/>
    <property type="match status" value="1"/>
</dbReference>
<name>A0ABS8CI48_9RHOB</name>
<dbReference type="RefSeq" id="WP_226933960.1">
    <property type="nucleotide sequence ID" value="NZ_JACDXX010000002.1"/>
</dbReference>
<keyword evidence="8" id="KW-1185">Reference proteome</keyword>
<reference evidence="7 8" key="1">
    <citation type="submission" date="2020-07" db="EMBL/GenBank/DDBJ databases">
        <title>Pseudogemmobacter sp. nov., isolated from poultry manure in Taiwan.</title>
        <authorList>
            <person name="Lin S.-Y."/>
            <person name="Tang Y.-S."/>
            <person name="Young C.-C."/>
        </authorList>
    </citation>
    <scope>NUCLEOTIDE SEQUENCE [LARGE SCALE GENOMIC DNA]</scope>
    <source>
        <strain evidence="7 8">CC-YST710</strain>
    </source>
</reference>
<accession>A0ABS8CI48</accession>
<dbReference type="InterPro" id="IPR005119">
    <property type="entry name" value="LysR_subst-bd"/>
</dbReference>
<evidence type="ECO:0000256" key="3">
    <source>
        <dbReference type="ARBA" id="ARBA00023125"/>
    </source>
</evidence>
<dbReference type="PRINTS" id="PR00039">
    <property type="entry name" value="HTHLYSR"/>
</dbReference>
<evidence type="ECO:0000256" key="5">
    <source>
        <dbReference type="ARBA" id="ARBA00023163"/>
    </source>
</evidence>
<evidence type="ECO:0000259" key="6">
    <source>
        <dbReference type="PROSITE" id="PS50931"/>
    </source>
</evidence>
<dbReference type="CDD" id="cd08411">
    <property type="entry name" value="PBP2_OxyR"/>
    <property type="match status" value="1"/>
</dbReference>
<dbReference type="SUPFAM" id="SSF53850">
    <property type="entry name" value="Periplasmic binding protein-like II"/>
    <property type="match status" value="1"/>
</dbReference>
<dbReference type="InterPro" id="IPR036390">
    <property type="entry name" value="WH_DNA-bd_sf"/>
</dbReference>
<dbReference type="PROSITE" id="PS50931">
    <property type="entry name" value="HTH_LYSR"/>
    <property type="match status" value="1"/>
</dbReference>
<dbReference type="Pfam" id="PF03466">
    <property type="entry name" value="LysR_substrate"/>
    <property type="match status" value="1"/>
</dbReference>
<evidence type="ECO:0000256" key="1">
    <source>
        <dbReference type="ARBA" id="ARBA00009437"/>
    </source>
</evidence>
<keyword evidence="5" id="KW-0804">Transcription</keyword>